<name>A0A840TG18_9BACT</name>
<reference evidence="2 3" key="1">
    <citation type="submission" date="2020-08" db="EMBL/GenBank/DDBJ databases">
        <title>Genomic Encyclopedia of Type Strains, Phase IV (KMG-IV): sequencing the most valuable type-strain genomes for metagenomic binning, comparative biology and taxonomic classification.</title>
        <authorList>
            <person name="Goeker M."/>
        </authorList>
    </citation>
    <scope>NUCLEOTIDE SEQUENCE [LARGE SCALE GENOMIC DNA]</scope>
    <source>
        <strain evidence="2 3">DSM 105074</strain>
    </source>
</reference>
<evidence type="ECO:0000259" key="1">
    <source>
        <dbReference type="Pfam" id="PF10130"/>
    </source>
</evidence>
<comment type="caution">
    <text evidence="2">The sequence shown here is derived from an EMBL/GenBank/DDBJ whole genome shotgun (WGS) entry which is preliminary data.</text>
</comment>
<dbReference type="Pfam" id="PF10130">
    <property type="entry name" value="PIN_2"/>
    <property type="match status" value="1"/>
</dbReference>
<dbReference type="Proteomes" id="UP000557307">
    <property type="component" value="Unassembled WGS sequence"/>
</dbReference>
<gene>
    <name evidence="2" type="ORF">HNQ92_001232</name>
</gene>
<feature type="domain" description="PIN" evidence="1">
    <location>
        <begin position="4"/>
        <end position="54"/>
    </location>
</feature>
<organism evidence="2 3">
    <name type="scientific">Rhabdobacter roseus</name>
    <dbReference type="NCBI Taxonomy" id="1655419"/>
    <lineage>
        <taxon>Bacteria</taxon>
        <taxon>Pseudomonadati</taxon>
        <taxon>Bacteroidota</taxon>
        <taxon>Cytophagia</taxon>
        <taxon>Cytophagales</taxon>
        <taxon>Cytophagaceae</taxon>
        <taxon>Rhabdobacter</taxon>
    </lineage>
</organism>
<evidence type="ECO:0000313" key="2">
    <source>
        <dbReference type="EMBL" id="MBB5283106.1"/>
    </source>
</evidence>
<evidence type="ECO:0000313" key="3">
    <source>
        <dbReference type="Proteomes" id="UP000557307"/>
    </source>
</evidence>
<proteinExistence type="predicted"/>
<sequence length="56" mass="6349">MIVIVDTNILFSACISPNNKISEILFYKLPGIELTSCYYAIAELFKHQAKKVQLSK</sequence>
<keyword evidence="3" id="KW-1185">Reference proteome</keyword>
<accession>A0A840TG18</accession>
<dbReference type="InterPro" id="IPR002716">
    <property type="entry name" value="PIN_dom"/>
</dbReference>
<protein>
    <submittedName>
        <fullName evidence="2">Putative nucleic acid-binding protein</fullName>
    </submittedName>
</protein>
<dbReference type="AlphaFoldDB" id="A0A840TG18"/>
<dbReference type="EMBL" id="JACHGF010000002">
    <property type="protein sequence ID" value="MBB5283106.1"/>
    <property type="molecule type" value="Genomic_DNA"/>
</dbReference>